<reference evidence="3 4" key="1">
    <citation type="submission" date="2018-05" db="EMBL/GenBank/DDBJ databases">
        <title>Draft genome sequence of Scytalidium lignicola DSM 105466, a ubiquitous saprotrophic fungus.</title>
        <authorList>
            <person name="Buettner E."/>
            <person name="Gebauer A.M."/>
            <person name="Hofrichter M."/>
            <person name="Liers C."/>
            <person name="Kellner H."/>
        </authorList>
    </citation>
    <scope>NUCLEOTIDE SEQUENCE [LARGE SCALE GENOMIC DNA]</scope>
    <source>
        <strain evidence="3 4">DSM 105466</strain>
    </source>
</reference>
<feature type="transmembrane region" description="Helical" evidence="2">
    <location>
        <begin position="542"/>
        <end position="563"/>
    </location>
</feature>
<dbReference type="EMBL" id="NCSJ02000316">
    <property type="protein sequence ID" value="RFU25669.1"/>
    <property type="molecule type" value="Genomic_DNA"/>
</dbReference>
<evidence type="ECO:0000256" key="2">
    <source>
        <dbReference type="SAM" id="Phobius"/>
    </source>
</evidence>
<proteinExistence type="predicted"/>
<dbReference type="STRING" id="5539.A0A3E2GX24"/>
<feature type="compositionally biased region" description="Low complexity" evidence="1">
    <location>
        <begin position="34"/>
        <end position="66"/>
    </location>
</feature>
<keyword evidence="4" id="KW-1185">Reference proteome</keyword>
<dbReference type="Proteomes" id="UP000258309">
    <property type="component" value="Unassembled WGS sequence"/>
</dbReference>
<keyword evidence="2" id="KW-1133">Transmembrane helix</keyword>
<feature type="region of interest" description="Disordered" evidence="1">
    <location>
        <begin position="34"/>
        <end position="68"/>
    </location>
</feature>
<feature type="transmembrane region" description="Helical" evidence="2">
    <location>
        <begin position="508"/>
        <end position="530"/>
    </location>
</feature>
<dbReference type="AlphaFoldDB" id="A0A3E2GX24"/>
<dbReference type="OMA" id="NEDIARW"/>
<accession>A0A3E2GX24</accession>
<protein>
    <submittedName>
        <fullName evidence="3">Uncharacterized protein</fullName>
    </submittedName>
</protein>
<feature type="non-terminal residue" evidence="3">
    <location>
        <position position="598"/>
    </location>
</feature>
<evidence type="ECO:0000313" key="4">
    <source>
        <dbReference type="Proteomes" id="UP000258309"/>
    </source>
</evidence>
<evidence type="ECO:0000256" key="1">
    <source>
        <dbReference type="SAM" id="MobiDB-lite"/>
    </source>
</evidence>
<feature type="non-terminal residue" evidence="3">
    <location>
        <position position="1"/>
    </location>
</feature>
<evidence type="ECO:0000313" key="3">
    <source>
        <dbReference type="EMBL" id="RFU25669.1"/>
    </source>
</evidence>
<gene>
    <name evidence="3" type="ORF">B7463_g10668</name>
</gene>
<keyword evidence="2" id="KW-0472">Membrane</keyword>
<name>A0A3E2GX24_SCYLI</name>
<dbReference type="Gene3D" id="1.20.58.340">
    <property type="entry name" value="Magnesium transport protein CorA, transmembrane region"/>
    <property type="match status" value="1"/>
</dbReference>
<sequence length="598" mass="67198">MFPNNNSKLSLSNRDVNFFPEALDDSLTINPSVDLSSSELSSELSSDTSSDSSLDSSSKPSLEPSSGHCSLLLSTDNLKVANQSVQQKLKRSRKQIAYKGSLTAQEAQEIAQSSAIAQEVVEVANPEGTTQTLPAPQRRPPKYSGCGMEGLQSLASTIFKEQRFEHPLSNLSVLNISALRAGEAIYEEANVSEDVLEHSLMQTPRRNEDVEATLKLVEIPREDNETLRISKQTFLAILKIFGIDPYVQYMISRNSYGLHSFISQGSTSGKTYTVFIGNILYVLIWTFNPATATTNAIIMPRASNGFTTGVESFTNFKSIVTLYKEHIHTPHLLAFIASLQLSQFVDEAILWQLRLIRSVEARTGHGAYRNTNDTKESDIEDFTEWSMIIGTCLVNLANQCRHEQITTSIINHILYHTDIMWDKEMKEEHFIKHQDSLEVIKSVLPVLIRQAESARSYISYLQERAKNQSTVLFNLIAHQDSMINIGLADSSRKIAEETKKDGSAMKTIAVMTMAFLPATFFAALFAVPSLQWDKPGVIQSNFSVYWAFSIPATALVFIAWILITDWRMLLRWGDLIQKWRRKRKIKELIISLNEISHS</sequence>
<keyword evidence="2" id="KW-0812">Transmembrane</keyword>
<dbReference type="OrthoDB" id="2830640at2759"/>
<organism evidence="3 4">
    <name type="scientific">Scytalidium lignicola</name>
    <name type="common">Hyphomycete</name>
    <dbReference type="NCBI Taxonomy" id="5539"/>
    <lineage>
        <taxon>Eukaryota</taxon>
        <taxon>Fungi</taxon>
        <taxon>Dikarya</taxon>
        <taxon>Ascomycota</taxon>
        <taxon>Pezizomycotina</taxon>
        <taxon>Leotiomycetes</taxon>
        <taxon>Leotiomycetes incertae sedis</taxon>
        <taxon>Scytalidium</taxon>
    </lineage>
</organism>
<comment type="caution">
    <text evidence="3">The sequence shown here is derived from an EMBL/GenBank/DDBJ whole genome shotgun (WGS) entry which is preliminary data.</text>
</comment>